<keyword evidence="8" id="KW-1185">Reference proteome</keyword>
<protein>
    <submittedName>
        <fullName evidence="7">Glyoxylase, beta-lactamase superfamily II</fullName>
    </submittedName>
</protein>
<keyword evidence="5" id="KW-0732">Signal</keyword>
<dbReference type="SUPFAM" id="SSF56281">
    <property type="entry name" value="Metallo-hydrolase/oxidoreductase"/>
    <property type="match status" value="1"/>
</dbReference>
<dbReference type="PROSITE" id="PS51318">
    <property type="entry name" value="TAT"/>
    <property type="match status" value="1"/>
</dbReference>
<keyword evidence="4" id="KW-0862">Zinc</keyword>
<dbReference type="PANTHER" id="PTHR42978">
    <property type="entry name" value="QUORUM-QUENCHING LACTONASE YTNP-RELATED-RELATED"/>
    <property type="match status" value="1"/>
</dbReference>
<dbReference type="EMBL" id="FOXA01000012">
    <property type="protein sequence ID" value="SFP76912.1"/>
    <property type="molecule type" value="Genomic_DNA"/>
</dbReference>
<dbReference type="InterPro" id="IPR051013">
    <property type="entry name" value="MBL_superfamily_lactonases"/>
</dbReference>
<dbReference type="InterPro" id="IPR006311">
    <property type="entry name" value="TAT_signal"/>
</dbReference>
<evidence type="ECO:0000259" key="6">
    <source>
        <dbReference type="SMART" id="SM00849"/>
    </source>
</evidence>
<name>A0A1I5T1K4_9RHOB</name>
<dbReference type="SMART" id="SM00849">
    <property type="entry name" value="Lactamase_B"/>
    <property type="match status" value="1"/>
</dbReference>
<evidence type="ECO:0000256" key="5">
    <source>
        <dbReference type="SAM" id="SignalP"/>
    </source>
</evidence>
<keyword evidence="2" id="KW-0479">Metal-binding</keyword>
<dbReference type="Pfam" id="PF00753">
    <property type="entry name" value="Lactamase_B"/>
    <property type="match status" value="1"/>
</dbReference>
<reference evidence="7 8" key="1">
    <citation type="submission" date="2016-10" db="EMBL/GenBank/DDBJ databases">
        <authorList>
            <person name="de Groot N.N."/>
        </authorList>
    </citation>
    <scope>NUCLEOTIDE SEQUENCE [LARGE SCALE GENOMIC DNA]</scope>
    <source>
        <strain evidence="7 8">DSM 19547</strain>
    </source>
</reference>
<proteinExistence type="inferred from homology"/>
<accession>A0A1I5T1K4</accession>
<evidence type="ECO:0000256" key="2">
    <source>
        <dbReference type="ARBA" id="ARBA00022723"/>
    </source>
</evidence>
<dbReference type="Gene3D" id="3.60.15.10">
    <property type="entry name" value="Ribonuclease Z/Hydroxyacylglutathione hydrolase-like"/>
    <property type="match status" value="1"/>
</dbReference>
<dbReference type="InterPro" id="IPR001279">
    <property type="entry name" value="Metallo-B-lactamas"/>
</dbReference>
<comment type="similarity">
    <text evidence="1">Belongs to the metallo-beta-lactamase superfamily.</text>
</comment>
<organism evidence="7 8">
    <name type="scientific">Tranquillimonas alkanivorans</name>
    <dbReference type="NCBI Taxonomy" id="441119"/>
    <lineage>
        <taxon>Bacteria</taxon>
        <taxon>Pseudomonadati</taxon>
        <taxon>Pseudomonadota</taxon>
        <taxon>Alphaproteobacteria</taxon>
        <taxon>Rhodobacterales</taxon>
        <taxon>Roseobacteraceae</taxon>
        <taxon>Tranquillimonas</taxon>
    </lineage>
</organism>
<evidence type="ECO:0000256" key="3">
    <source>
        <dbReference type="ARBA" id="ARBA00022801"/>
    </source>
</evidence>
<dbReference type="RefSeq" id="WP_093423462.1">
    <property type="nucleotide sequence ID" value="NZ_FOXA01000012.1"/>
</dbReference>
<sequence>MPLKTPMLTRRAALTAGAALPLAAATGGAAHAAAHEGAGPVMPQNTFKLGDFTVSNLLAGTRPVENPHSIFGLNVEDAEFQEVSRQNFIPADVAQFFFTPTLVDTGSEVVLFDTGLGAEGLTDAMARAGYTPEQVMTVVITHMHPDHVGGLMNAGNPTFENARHVTGQTEFDYWTSNPSEAVTANVVPIQDRFELIGDGASVTSGITGMNAFGHTPGHMVYMLESNGQQLLLMADTANHYVWSVGYPEWEVTFDMDKSQAARTRKDVLGMVASERIPLAGYHMPFPGIGFIEARDQGFRYVPETYQMMLNS</sequence>
<dbReference type="STRING" id="441119.SAMN04488047_112103"/>
<dbReference type="InterPro" id="IPR036866">
    <property type="entry name" value="RibonucZ/Hydroxyglut_hydro"/>
</dbReference>
<dbReference type="CDD" id="cd07720">
    <property type="entry name" value="OPHC2-like_MBL-fold"/>
    <property type="match status" value="1"/>
</dbReference>
<dbReference type="GO" id="GO:0046872">
    <property type="term" value="F:metal ion binding"/>
    <property type="evidence" value="ECO:0007669"/>
    <property type="project" value="UniProtKB-KW"/>
</dbReference>
<feature type="signal peptide" evidence="5">
    <location>
        <begin position="1"/>
        <end position="32"/>
    </location>
</feature>
<evidence type="ECO:0000313" key="8">
    <source>
        <dbReference type="Proteomes" id="UP000199356"/>
    </source>
</evidence>
<dbReference type="AlphaFoldDB" id="A0A1I5T1K4"/>
<evidence type="ECO:0000256" key="1">
    <source>
        <dbReference type="ARBA" id="ARBA00007749"/>
    </source>
</evidence>
<dbReference type="GO" id="GO:0016787">
    <property type="term" value="F:hydrolase activity"/>
    <property type="evidence" value="ECO:0007669"/>
    <property type="project" value="UniProtKB-KW"/>
</dbReference>
<keyword evidence="3" id="KW-0378">Hydrolase</keyword>
<feature type="domain" description="Metallo-beta-lactamase" evidence="6">
    <location>
        <begin position="97"/>
        <end position="282"/>
    </location>
</feature>
<evidence type="ECO:0000256" key="4">
    <source>
        <dbReference type="ARBA" id="ARBA00022833"/>
    </source>
</evidence>
<dbReference type="PANTHER" id="PTHR42978:SF6">
    <property type="entry name" value="QUORUM-QUENCHING LACTONASE YTNP-RELATED"/>
    <property type="match status" value="1"/>
</dbReference>
<evidence type="ECO:0000313" key="7">
    <source>
        <dbReference type="EMBL" id="SFP76912.1"/>
    </source>
</evidence>
<gene>
    <name evidence="7" type="ORF">SAMN04488047_112103</name>
</gene>
<feature type="chain" id="PRO_5011601634" evidence="5">
    <location>
        <begin position="33"/>
        <end position="311"/>
    </location>
</feature>
<dbReference type="Proteomes" id="UP000199356">
    <property type="component" value="Unassembled WGS sequence"/>
</dbReference>
<dbReference type="OrthoDB" id="9773738at2"/>